<organism evidence="1 2">
    <name type="scientific">Tribonema minus</name>
    <dbReference type="NCBI Taxonomy" id="303371"/>
    <lineage>
        <taxon>Eukaryota</taxon>
        <taxon>Sar</taxon>
        <taxon>Stramenopiles</taxon>
        <taxon>Ochrophyta</taxon>
        <taxon>PX clade</taxon>
        <taxon>Xanthophyceae</taxon>
        <taxon>Tribonematales</taxon>
        <taxon>Tribonemataceae</taxon>
        <taxon>Tribonema</taxon>
    </lineage>
</organism>
<evidence type="ECO:0000313" key="1">
    <source>
        <dbReference type="EMBL" id="KAG5186549.1"/>
    </source>
</evidence>
<sequence>MRSGYVRSLQGCEQLVHAAVIANDAVLLDTLVREYAAAFTQDKLNLAAKCGRLAVLKWAYERRVAQRLITAHLPTLAAEGQQLATFRWLCHQKTPYNWATTLGVSVAGSGSVEILQYIVAKDCPIVWPVVCQAMAAGALRCTAAPE</sequence>
<dbReference type="EMBL" id="JAFCMP010000111">
    <property type="protein sequence ID" value="KAG5186549.1"/>
    <property type="molecule type" value="Genomic_DNA"/>
</dbReference>
<dbReference type="Proteomes" id="UP000664859">
    <property type="component" value="Unassembled WGS sequence"/>
</dbReference>
<keyword evidence="2" id="KW-1185">Reference proteome</keyword>
<evidence type="ECO:0000313" key="2">
    <source>
        <dbReference type="Proteomes" id="UP000664859"/>
    </source>
</evidence>
<name>A0A836CIA3_9STRA</name>
<reference evidence="1" key="1">
    <citation type="submission" date="2021-02" db="EMBL/GenBank/DDBJ databases">
        <title>First Annotated Genome of the Yellow-green Alga Tribonema minus.</title>
        <authorList>
            <person name="Mahan K.M."/>
        </authorList>
    </citation>
    <scope>NUCLEOTIDE SEQUENCE</scope>
    <source>
        <strain evidence="1">UTEX B ZZ1240</strain>
    </source>
</reference>
<protein>
    <submittedName>
        <fullName evidence="1">Uncharacterized protein</fullName>
    </submittedName>
</protein>
<accession>A0A836CIA3</accession>
<gene>
    <name evidence="1" type="ORF">JKP88DRAFT_288763</name>
</gene>
<dbReference type="AlphaFoldDB" id="A0A836CIA3"/>
<proteinExistence type="predicted"/>
<dbReference type="SUPFAM" id="SSF140860">
    <property type="entry name" value="Pseudo ankyrin repeat-like"/>
    <property type="match status" value="1"/>
</dbReference>
<comment type="caution">
    <text evidence="1">The sequence shown here is derived from an EMBL/GenBank/DDBJ whole genome shotgun (WGS) entry which is preliminary data.</text>
</comment>